<proteinExistence type="predicted"/>
<reference evidence="1" key="1">
    <citation type="submission" date="2021-02" db="EMBL/GenBank/DDBJ databases">
        <authorList>
            <person name="Nowell W R."/>
        </authorList>
    </citation>
    <scope>NUCLEOTIDE SEQUENCE</scope>
    <source>
        <strain evidence="1">Ploen Becks lab</strain>
    </source>
</reference>
<comment type="caution">
    <text evidence="1">The sequence shown here is derived from an EMBL/GenBank/DDBJ whole genome shotgun (WGS) entry which is preliminary data.</text>
</comment>
<name>A0A814N658_9BILA</name>
<sequence length="225" mass="26544">MYTNFLKFNLKVYSSQELDSELDKITSELENNPIIVKAGDLEIRRVCSKFSKKKKNIISSNTIIDLNFHNGDLIDETHTIECPFSDHNFILAKLTIKKQTAVRKKISCRKLSQDNLVKISSLVDGIDLRELKKFETVEDKWIFVRDRFISIVNEVAPLREICVNILNQFPWYDQDLISAKHSKDESYKKYKRSLLSTDKDAFEFHKRQFKKLNDEKLIEFFKIKQ</sequence>
<accession>A0A814N658</accession>
<gene>
    <name evidence="1" type="ORF">OXX778_LOCUS20567</name>
</gene>
<evidence type="ECO:0000313" key="1">
    <source>
        <dbReference type="EMBL" id="CAF1088906.1"/>
    </source>
</evidence>
<evidence type="ECO:0000313" key="2">
    <source>
        <dbReference type="Proteomes" id="UP000663879"/>
    </source>
</evidence>
<dbReference type="EMBL" id="CAJNOC010006935">
    <property type="protein sequence ID" value="CAF1088906.1"/>
    <property type="molecule type" value="Genomic_DNA"/>
</dbReference>
<organism evidence="1 2">
    <name type="scientific">Brachionus calyciflorus</name>
    <dbReference type="NCBI Taxonomy" id="104777"/>
    <lineage>
        <taxon>Eukaryota</taxon>
        <taxon>Metazoa</taxon>
        <taxon>Spiralia</taxon>
        <taxon>Gnathifera</taxon>
        <taxon>Rotifera</taxon>
        <taxon>Eurotatoria</taxon>
        <taxon>Monogononta</taxon>
        <taxon>Pseudotrocha</taxon>
        <taxon>Ploima</taxon>
        <taxon>Brachionidae</taxon>
        <taxon>Brachionus</taxon>
    </lineage>
</organism>
<dbReference type="Proteomes" id="UP000663879">
    <property type="component" value="Unassembled WGS sequence"/>
</dbReference>
<dbReference type="AlphaFoldDB" id="A0A814N658"/>
<protein>
    <submittedName>
        <fullName evidence="1">Uncharacterized protein</fullName>
    </submittedName>
</protein>
<keyword evidence="2" id="KW-1185">Reference proteome</keyword>